<proteinExistence type="predicted"/>
<protein>
    <submittedName>
        <fullName evidence="2">PAPS_reduct domain-containing protein</fullName>
    </submittedName>
</protein>
<evidence type="ECO:0000313" key="2">
    <source>
        <dbReference type="WBParaSite" id="GPLIN_001155300"/>
    </source>
</evidence>
<name>A0A183CF98_GLOPA</name>
<reference evidence="2" key="2">
    <citation type="submission" date="2016-06" db="UniProtKB">
        <authorList>
            <consortium name="WormBaseParasite"/>
        </authorList>
    </citation>
    <scope>IDENTIFICATION</scope>
</reference>
<dbReference type="InterPro" id="IPR013783">
    <property type="entry name" value="Ig-like_fold"/>
</dbReference>
<evidence type="ECO:0000313" key="1">
    <source>
        <dbReference type="Proteomes" id="UP000050741"/>
    </source>
</evidence>
<sequence>MRSTTAARTPRATRVAIDWCNTPEEAAAAFKPEWFQGDGVVRRKNLPIEFSGNVLQQQQQQQGHLQLQKFIKITPKLDTDQTVYSGGMNSLLLCKLPW</sequence>
<dbReference type="AlphaFoldDB" id="A0A183CF98"/>
<reference evidence="1" key="1">
    <citation type="submission" date="2014-05" db="EMBL/GenBank/DDBJ databases">
        <title>The genome and life-stage specific transcriptomes of Globodera pallida elucidate key aspects of plant parasitism by a cyst nematode.</title>
        <authorList>
            <person name="Cotton J.A."/>
            <person name="Lilley C.J."/>
            <person name="Jones L.M."/>
            <person name="Kikuchi T."/>
            <person name="Reid A.J."/>
            <person name="Thorpe P."/>
            <person name="Tsai I.J."/>
            <person name="Beasley H."/>
            <person name="Blok V."/>
            <person name="Cock P.J.A."/>
            <person name="Van den Akker S.E."/>
            <person name="Holroyd N."/>
            <person name="Hunt M."/>
            <person name="Mantelin S."/>
            <person name="Naghra H."/>
            <person name="Pain A."/>
            <person name="Palomares-Rius J.E."/>
            <person name="Zarowiecki M."/>
            <person name="Berriman M."/>
            <person name="Jones J.T."/>
            <person name="Urwin P.E."/>
        </authorList>
    </citation>
    <scope>NUCLEOTIDE SEQUENCE [LARGE SCALE GENOMIC DNA]</scope>
    <source>
        <strain evidence="1">Lindley</strain>
    </source>
</reference>
<keyword evidence="1" id="KW-1185">Reference proteome</keyword>
<dbReference type="Gene3D" id="2.60.40.10">
    <property type="entry name" value="Immunoglobulins"/>
    <property type="match status" value="1"/>
</dbReference>
<organism evidence="1 2">
    <name type="scientific">Globodera pallida</name>
    <name type="common">Potato cyst nematode worm</name>
    <name type="synonym">Heterodera pallida</name>
    <dbReference type="NCBI Taxonomy" id="36090"/>
    <lineage>
        <taxon>Eukaryota</taxon>
        <taxon>Metazoa</taxon>
        <taxon>Ecdysozoa</taxon>
        <taxon>Nematoda</taxon>
        <taxon>Chromadorea</taxon>
        <taxon>Rhabditida</taxon>
        <taxon>Tylenchina</taxon>
        <taxon>Tylenchomorpha</taxon>
        <taxon>Tylenchoidea</taxon>
        <taxon>Heteroderidae</taxon>
        <taxon>Heteroderinae</taxon>
        <taxon>Globodera</taxon>
    </lineage>
</organism>
<dbReference type="Proteomes" id="UP000050741">
    <property type="component" value="Unassembled WGS sequence"/>
</dbReference>
<accession>A0A183CF98</accession>
<dbReference type="WBParaSite" id="GPLIN_001155300">
    <property type="protein sequence ID" value="GPLIN_001155300"/>
    <property type="gene ID" value="GPLIN_001155300"/>
</dbReference>